<evidence type="ECO:0000313" key="7">
    <source>
        <dbReference type="Proteomes" id="UP001379533"/>
    </source>
</evidence>
<dbReference type="Proteomes" id="UP001379533">
    <property type="component" value="Chromosome"/>
</dbReference>
<feature type="chain" id="PRO_5044988192" evidence="3">
    <location>
        <begin position="28"/>
        <end position="568"/>
    </location>
</feature>
<dbReference type="PANTHER" id="PTHR11575">
    <property type="entry name" value="5'-NUCLEOTIDASE-RELATED"/>
    <property type="match status" value="1"/>
</dbReference>
<evidence type="ECO:0000313" key="6">
    <source>
        <dbReference type="EMBL" id="WXA91561.1"/>
    </source>
</evidence>
<name>A0ABZ2JYL1_9BACT</name>
<evidence type="ECO:0000259" key="5">
    <source>
        <dbReference type="Pfam" id="PF02872"/>
    </source>
</evidence>
<feature type="domain" description="5'-Nucleotidase C-terminal" evidence="5">
    <location>
        <begin position="386"/>
        <end position="528"/>
    </location>
</feature>
<dbReference type="InterPro" id="IPR008334">
    <property type="entry name" value="5'-Nucleotdase_C"/>
</dbReference>
<evidence type="ECO:0000256" key="1">
    <source>
        <dbReference type="ARBA" id="ARBA00006654"/>
    </source>
</evidence>
<gene>
    <name evidence="6" type="ORF">LZC95_34520</name>
</gene>
<dbReference type="Pfam" id="PF00149">
    <property type="entry name" value="Metallophos"/>
    <property type="match status" value="1"/>
</dbReference>
<accession>A0ABZ2JYL1</accession>
<comment type="similarity">
    <text evidence="1 3">Belongs to the 5'-nucleotidase family.</text>
</comment>
<dbReference type="EMBL" id="CP089982">
    <property type="protein sequence ID" value="WXA91561.1"/>
    <property type="molecule type" value="Genomic_DNA"/>
</dbReference>
<dbReference type="Pfam" id="PF02872">
    <property type="entry name" value="5_nucleotid_C"/>
    <property type="match status" value="1"/>
</dbReference>
<dbReference type="InterPro" id="IPR029052">
    <property type="entry name" value="Metallo-depent_PP-like"/>
</dbReference>
<evidence type="ECO:0000256" key="3">
    <source>
        <dbReference type="RuleBase" id="RU362119"/>
    </source>
</evidence>
<dbReference type="SUPFAM" id="SSF55816">
    <property type="entry name" value="5'-nucleotidase (syn. UDP-sugar hydrolase), C-terminal domain"/>
    <property type="match status" value="1"/>
</dbReference>
<feature type="signal peptide" evidence="3">
    <location>
        <begin position="1"/>
        <end position="27"/>
    </location>
</feature>
<reference evidence="6 7" key="1">
    <citation type="submission" date="2021-12" db="EMBL/GenBank/DDBJ databases">
        <title>Discovery of the Pendulisporaceae a myxobacterial family with distinct sporulation behavior and unique specialized metabolism.</title>
        <authorList>
            <person name="Garcia R."/>
            <person name="Popoff A."/>
            <person name="Bader C.D."/>
            <person name="Loehr J."/>
            <person name="Walesch S."/>
            <person name="Walt C."/>
            <person name="Boldt J."/>
            <person name="Bunk B."/>
            <person name="Haeckl F.J.F.P.J."/>
            <person name="Gunesch A.P."/>
            <person name="Birkelbach J."/>
            <person name="Nuebel U."/>
            <person name="Pietschmann T."/>
            <person name="Bach T."/>
            <person name="Mueller R."/>
        </authorList>
    </citation>
    <scope>NUCLEOTIDE SEQUENCE [LARGE SCALE GENOMIC DNA]</scope>
    <source>
        <strain evidence="6 7">MSr12523</strain>
    </source>
</reference>
<dbReference type="Gene3D" id="3.60.21.10">
    <property type="match status" value="1"/>
</dbReference>
<organism evidence="6 7">
    <name type="scientific">Pendulispora brunnea</name>
    <dbReference type="NCBI Taxonomy" id="2905690"/>
    <lineage>
        <taxon>Bacteria</taxon>
        <taxon>Pseudomonadati</taxon>
        <taxon>Myxococcota</taxon>
        <taxon>Myxococcia</taxon>
        <taxon>Myxococcales</taxon>
        <taxon>Sorangiineae</taxon>
        <taxon>Pendulisporaceae</taxon>
        <taxon>Pendulispora</taxon>
    </lineage>
</organism>
<keyword evidence="3" id="KW-0547">Nucleotide-binding</keyword>
<keyword evidence="3" id="KW-0378">Hydrolase</keyword>
<dbReference type="PROSITE" id="PS00785">
    <property type="entry name" value="5_NUCLEOTIDASE_1"/>
    <property type="match status" value="1"/>
</dbReference>
<dbReference type="RefSeq" id="WP_394842181.1">
    <property type="nucleotide sequence ID" value="NZ_CP089982.1"/>
</dbReference>
<dbReference type="InterPro" id="IPR036907">
    <property type="entry name" value="5'-Nucleotdase_C_sf"/>
</dbReference>
<dbReference type="PANTHER" id="PTHR11575:SF24">
    <property type="entry name" value="5'-NUCLEOTIDASE"/>
    <property type="match status" value="1"/>
</dbReference>
<dbReference type="InterPro" id="IPR004843">
    <property type="entry name" value="Calcineurin-like_PHP"/>
</dbReference>
<dbReference type="PROSITE" id="PS00786">
    <property type="entry name" value="5_NUCLEOTIDASE_2"/>
    <property type="match status" value="1"/>
</dbReference>
<proteinExistence type="inferred from homology"/>
<dbReference type="Gene3D" id="3.90.780.10">
    <property type="entry name" value="5'-Nucleotidase, C-terminal domain"/>
    <property type="match status" value="1"/>
</dbReference>
<evidence type="ECO:0000256" key="2">
    <source>
        <dbReference type="ARBA" id="ARBA00022729"/>
    </source>
</evidence>
<dbReference type="InterPro" id="IPR006146">
    <property type="entry name" value="5'-Nucleotdase_CS"/>
</dbReference>
<dbReference type="SUPFAM" id="SSF56300">
    <property type="entry name" value="Metallo-dependent phosphatases"/>
    <property type="match status" value="1"/>
</dbReference>
<feature type="domain" description="Calcineurin-like phosphoesterase" evidence="4">
    <location>
        <begin position="58"/>
        <end position="281"/>
    </location>
</feature>
<keyword evidence="2 3" id="KW-0732">Signal</keyword>
<evidence type="ECO:0000259" key="4">
    <source>
        <dbReference type="Pfam" id="PF00149"/>
    </source>
</evidence>
<dbReference type="InterPro" id="IPR006179">
    <property type="entry name" value="5_nucleotidase/apyrase"/>
</dbReference>
<protein>
    <submittedName>
        <fullName evidence="6">Bifunctional metallophosphatase/5'-nucleotidase</fullName>
    </submittedName>
</protein>
<sequence length="568" mass="58957">MKALRGKSGVLASLLFLLLLPACGGNASTPPDAPIPAAASSASAPTALPAPAHEPWTLTILHTNDVHSRIDLVKDGDGPDVGGVIRRKAVVDRVRRERGADGVLLVDAGDFSTGTVWYPVWGGAESVFAMNALGYDAITLGNHEFDSGVDHLSHVLRGGTWSVLGTERTTQKLAAQVVVSNLDVSGSSSMRDVLVPRAIVRRGKERVGIVGALTDALPESVEREGVRVLPYVESVQKQVDALAKEGVDKIVLVSHCGTKVDIANAPSIAGVDVIVAGHDHGLFGDATLLEASGLAKSVAAQRKGDYPLHLTGKDGAPVLLVSAFAWGRILGRVDVTFDGAGHIEKAQGAPIVLSSAASDPTLTATLDAMHAPVRALGDKKIAVLPRALRRASQGQSELGVTFADALLGAGKKDGAVAALAEGDARADLAEGQLSYGKLYEAWPFASKIFIIELTGAELTRAVAHGLALEPPLQLAGMTAKIAPAQTPGQDAKVLDLRIGGRPVVATGRYSIAVDDWIAGGGDGFTWFKNAAKKKVSLMQVLDAMVAELSAHPAASRTPEKRVSVVAAP</sequence>
<dbReference type="PRINTS" id="PR01607">
    <property type="entry name" value="APYRASEFAMLY"/>
</dbReference>
<keyword evidence="7" id="KW-1185">Reference proteome</keyword>